<evidence type="ECO:0000313" key="1">
    <source>
        <dbReference type="EMBL" id="MBP2471467.1"/>
    </source>
</evidence>
<comment type="caution">
    <text evidence="1">The sequence shown here is derived from an EMBL/GenBank/DDBJ whole genome shotgun (WGS) entry which is preliminary data.</text>
</comment>
<keyword evidence="2" id="KW-1185">Reference proteome</keyword>
<sequence>MLAILATAGLLGGCSTESDRGAADERSAANSYVTALNNRDTPALHKLAPPGNSADEDIKDRLARHGGRGISVESVDLRKDFGEDHASAHVLGKDSQQQRFEERLTLTRVDGRWYVALGSNPGSGKPSSSTR</sequence>
<reference evidence="1 2" key="1">
    <citation type="submission" date="2021-03" db="EMBL/GenBank/DDBJ databases">
        <title>Sequencing the genomes of 1000 actinobacteria strains.</title>
        <authorList>
            <person name="Klenk H.-P."/>
        </authorList>
    </citation>
    <scope>NUCLEOTIDE SEQUENCE [LARGE SCALE GENOMIC DNA]</scope>
    <source>
        <strain evidence="1 2">DSM 44580</strain>
    </source>
</reference>
<protein>
    <recommendedName>
        <fullName evidence="3">Lipoprotein</fullName>
    </recommendedName>
</protein>
<gene>
    <name evidence="1" type="ORF">JOF53_000339</name>
</gene>
<dbReference type="RefSeq" id="WP_158103483.1">
    <property type="nucleotide sequence ID" value="NZ_JAGIOO010000001.1"/>
</dbReference>
<evidence type="ECO:0000313" key="2">
    <source>
        <dbReference type="Proteomes" id="UP001519363"/>
    </source>
</evidence>
<dbReference type="EMBL" id="JAGIOO010000001">
    <property type="protein sequence ID" value="MBP2471467.1"/>
    <property type="molecule type" value="Genomic_DNA"/>
</dbReference>
<proteinExistence type="predicted"/>
<dbReference type="InterPro" id="IPR032710">
    <property type="entry name" value="NTF2-like_dom_sf"/>
</dbReference>
<organism evidence="1 2">
    <name type="scientific">Crossiella equi</name>
    <dbReference type="NCBI Taxonomy" id="130796"/>
    <lineage>
        <taxon>Bacteria</taxon>
        <taxon>Bacillati</taxon>
        <taxon>Actinomycetota</taxon>
        <taxon>Actinomycetes</taxon>
        <taxon>Pseudonocardiales</taxon>
        <taxon>Pseudonocardiaceae</taxon>
        <taxon>Crossiella</taxon>
    </lineage>
</organism>
<evidence type="ECO:0008006" key="3">
    <source>
        <dbReference type="Google" id="ProtNLM"/>
    </source>
</evidence>
<accession>A0ABS5A5D9</accession>
<dbReference type="SUPFAM" id="SSF54427">
    <property type="entry name" value="NTF2-like"/>
    <property type="match status" value="1"/>
</dbReference>
<dbReference type="Proteomes" id="UP001519363">
    <property type="component" value="Unassembled WGS sequence"/>
</dbReference>
<name>A0ABS5A5D9_9PSEU</name>